<feature type="non-terminal residue" evidence="1">
    <location>
        <position position="187"/>
    </location>
</feature>
<feature type="non-terminal residue" evidence="1">
    <location>
        <position position="1"/>
    </location>
</feature>
<name>A0AAJ7EET7_PAPXU</name>
<evidence type="ECO:0000313" key="1">
    <source>
        <dbReference type="RefSeq" id="XP_013174559.1"/>
    </source>
</evidence>
<dbReference type="RefSeq" id="XP_013174559.1">
    <property type="nucleotide sequence ID" value="XM_013319105.1"/>
</dbReference>
<sequence length="187" mass="19670">AGAEPERLLAALLDLATLTRLLGRLAPALLAEAEGGRGAAAGAALLERAAAALAGAALTRPHRAHSHTHAHAHAFVQVHAEMFACMGAWCCYATDCNVPIQTMEGLFNSAVPFLIPHEMAEPPLLCHAAAHLLLSLSKNVKFTNDPILLVGDLYNHAQRSLHYLEPKTAGVVREALLSLSLSRGVAG</sequence>
<proteinExistence type="predicted"/>
<gene>
    <name evidence="1" type="primary">LOC106122957</name>
</gene>
<reference evidence="1" key="1">
    <citation type="submission" date="2025-08" db="UniProtKB">
        <authorList>
            <consortium name="RefSeq"/>
        </authorList>
    </citation>
    <scope>IDENTIFICATION</scope>
</reference>
<dbReference type="Proteomes" id="UP000694872">
    <property type="component" value="Unplaced"/>
</dbReference>
<dbReference type="KEGG" id="pxu:106122957"/>
<accession>A0AAJ7EET7</accession>
<dbReference type="GeneID" id="106122957"/>
<protein>
    <submittedName>
        <fullName evidence="1">Uncharacterized protein LOC106122957</fullName>
    </submittedName>
</protein>
<dbReference type="AlphaFoldDB" id="A0AAJ7EET7"/>
<organism evidence="1">
    <name type="scientific">Papilio xuthus</name>
    <name type="common">Asian swallowtail butterfly</name>
    <dbReference type="NCBI Taxonomy" id="66420"/>
    <lineage>
        <taxon>Eukaryota</taxon>
        <taxon>Metazoa</taxon>
        <taxon>Ecdysozoa</taxon>
        <taxon>Arthropoda</taxon>
        <taxon>Hexapoda</taxon>
        <taxon>Insecta</taxon>
        <taxon>Pterygota</taxon>
        <taxon>Neoptera</taxon>
        <taxon>Endopterygota</taxon>
        <taxon>Lepidoptera</taxon>
        <taxon>Glossata</taxon>
        <taxon>Ditrysia</taxon>
        <taxon>Papilionoidea</taxon>
        <taxon>Papilionidae</taxon>
        <taxon>Papilioninae</taxon>
        <taxon>Papilio</taxon>
    </lineage>
</organism>